<accession>A0A9W6D496</accession>
<evidence type="ECO:0000313" key="12">
    <source>
        <dbReference type="EMBL" id="GLI33865.1"/>
    </source>
</evidence>
<dbReference type="NCBIfam" id="TIGR00007">
    <property type="entry name" value="1-(5-phosphoribosyl)-5-[(5-phosphoribosylamino)methylideneamino]imidazole-4-carboxamide isomerase"/>
    <property type="match status" value="1"/>
</dbReference>
<comment type="pathway">
    <text evidence="3 9 11">Amino-acid biosynthesis; L-histidine biosynthesis; L-histidine from 5-phospho-alpha-D-ribose 1-diphosphate: step 4/9.</text>
</comment>
<dbReference type="PANTHER" id="PTHR43090">
    <property type="entry name" value="1-(5-PHOSPHORIBOSYL)-5-[(5-PHOSPHORIBOSYLAMINO)METHYLIDENEAMINO] IMIDAZOLE-4-CARBOXAMIDE ISOMERASE"/>
    <property type="match status" value="1"/>
</dbReference>
<dbReference type="Pfam" id="PF00977">
    <property type="entry name" value="His_biosynth"/>
    <property type="match status" value="1"/>
</dbReference>
<dbReference type="AlphaFoldDB" id="A0A9W6D496"/>
<evidence type="ECO:0000256" key="3">
    <source>
        <dbReference type="ARBA" id="ARBA00005133"/>
    </source>
</evidence>
<evidence type="ECO:0000313" key="13">
    <source>
        <dbReference type="Proteomes" id="UP001144372"/>
    </source>
</evidence>
<keyword evidence="6 9" id="KW-0028">Amino-acid biosynthesis</keyword>
<comment type="similarity">
    <text evidence="4 9 10">Belongs to the HisA/HisF family.</text>
</comment>
<comment type="caution">
    <text evidence="12">The sequence shown here is derived from an EMBL/GenBank/DDBJ whole genome shotgun (WGS) entry which is preliminary data.</text>
</comment>
<dbReference type="SUPFAM" id="SSF51366">
    <property type="entry name" value="Ribulose-phoshate binding barrel"/>
    <property type="match status" value="1"/>
</dbReference>
<dbReference type="CDD" id="cd04732">
    <property type="entry name" value="HisA"/>
    <property type="match status" value="1"/>
</dbReference>
<evidence type="ECO:0000256" key="8">
    <source>
        <dbReference type="ARBA" id="ARBA00023235"/>
    </source>
</evidence>
<feature type="active site" description="Proton acceptor" evidence="9">
    <location>
        <position position="44"/>
    </location>
</feature>
<dbReference type="GO" id="GO:0003949">
    <property type="term" value="F:1-(5-phosphoribosyl)-5-[(5-phosphoribosylamino)methylideneamino]imidazole-4-carboxamide isomerase activity"/>
    <property type="evidence" value="ECO:0007669"/>
    <property type="project" value="UniProtKB-UniRule"/>
</dbReference>
<evidence type="ECO:0000256" key="9">
    <source>
        <dbReference type="HAMAP-Rule" id="MF_01014"/>
    </source>
</evidence>
<evidence type="ECO:0000256" key="4">
    <source>
        <dbReference type="ARBA" id="ARBA00009667"/>
    </source>
</evidence>
<dbReference type="InterPro" id="IPR006062">
    <property type="entry name" value="His_biosynth"/>
</dbReference>
<keyword evidence="7 9" id="KW-0368">Histidine biosynthesis</keyword>
<evidence type="ECO:0000256" key="5">
    <source>
        <dbReference type="ARBA" id="ARBA00022490"/>
    </source>
</evidence>
<dbReference type="InterPro" id="IPR011060">
    <property type="entry name" value="RibuloseP-bd_barrel"/>
</dbReference>
<dbReference type="GO" id="GO:0000105">
    <property type="term" value="P:L-histidine biosynthetic process"/>
    <property type="evidence" value="ECO:0007669"/>
    <property type="project" value="UniProtKB-UniRule"/>
</dbReference>
<keyword evidence="13" id="KW-1185">Reference proteome</keyword>
<feature type="active site" description="Proton donor" evidence="9">
    <location>
        <position position="165"/>
    </location>
</feature>
<evidence type="ECO:0000256" key="10">
    <source>
        <dbReference type="RuleBase" id="RU003657"/>
    </source>
</evidence>
<dbReference type="Gene3D" id="3.20.20.70">
    <property type="entry name" value="Aldolase class I"/>
    <property type="match status" value="1"/>
</dbReference>
<dbReference type="HAMAP" id="MF_01014">
    <property type="entry name" value="HisA"/>
    <property type="match status" value="1"/>
</dbReference>
<evidence type="ECO:0000256" key="7">
    <source>
        <dbReference type="ARBA" id="ARBA00023102"/>
    </source>
</evidence>
<dbReference type="InterPro" id="IPR044524">
    <property type="entry name" value="Isoase_HisA-like"/>
</dbReference>
<protein>
    <recommendedName>
        <fullName evidence="9 11">1-(5-phosphoribosyl)-5-[(5-phosphoribosylamino)methylideneamino] imidazole-4-carboxamide isomerase</fullName>
        <ecNumber evidence="9 11">5.3.1.16</ecNumber>
    </recommendedName>
    <alternativeName>
        <fullName evidence="9">Phosphoribosylformimino-5-aminoimidazole carboxamide ribotide isomerase</fullName>
    </alternativeName>
</protein>
<organism evidence="12 13">
    <name type="scientific">Desulforhabdus amnigena</name>
    <dbReference type="NCBI Taxonomy" id="40218"/>
    <lineage>
        <taxon>Bacteria</taxon>
        <taxon>Pseudomonadati</taxon>
        <taxon>Thermodesulfobacteriota</taxon>
        <taxon>Syntrophobacteria</taxon>
        <taxon>Syntrophobacterales</taxon>
        <taxon>Syntrophobacteraceae</taxon>
        <taxon>Desulforhabdus</taxon>
    </lineage>
</organism>
<dbReference type="FunFam" id="3.20.20.70:FF:000009">
    <property type="entry name" value="1-(5-phosphoribosyl)-5-[(5-phosphoribosylamino)methylideneamino] imidazole-4-carboxamide isomerase"/>
    <property type="match status" value="1"/>
</dbReference>
<comment type="catalytic activity">
    <reaction evidence="1 9 11">
        <text>1-(5-phospho-beta-D-ribosyl)-5-[(5-phospho-beta-D-ribosylamino)methylideneamino]imidazole-4-carboxamide = 5-[(5-phospho-1-deoxy-D-ribulos-1-ylimino)methylamino]-1-(5-phospho-beta-D-ribosyl)imidazole-4-carboxamide</text>
        <dbReference type="Rhea" id="RHEA:15469"/>
        <dbReference type="ChEBI" id="CHEBI:58435"/>
        <dbReference type="ChEBI" id="CHEBI:58525"/>
        <dbReference type="EC" id="5.3.1.16"/>
    </reaction>
</comment>
<proteinExistence type="inferred from homology"/>
<gene>
    <name evidence="9 12" type="primary">hisA</name>
    <name evidence="12" type="ORF">DAMNIGENAA_12980</name>
</gene>
<evidence type="ECO:0000256" key="11">
    <source>
        <dbReference type="RuleBase" id="RU003658"/>
    </source>
</evidence>
<evidence type="ECO:0000256" key="2">
    <source>
        <dbReference type="ARBA" id="ARBA00004496"/>
    </source>
</evidence>
<evidence type="ECO:0000256" key="6">
    <source>
        <dbReference type="ARBA" id="ARBA00022605"/>
    </source>
</evidence>
<dbReference type="GO" id="GO:0005737">
    <property type="term" value="C:cytoplasm"/>
    <property type="evidence" value="ECO:0007669"/>
    <property type="project" value="UniProtKB-SubCell"/>
</dbReference>
<dbReference type="InterPro" id="IPR006063">
    <property type="entry name" value="HisA_bact_arch"/>
</dbReference>
<evidence type="ECO:0000256" key="1">
    <source>
        <dbReference type="ARBA" id="ARBA00000901"/>
    </source>
</evidence>
<dbReference type="GO" id="GO:0000162">
    <property type="term" value="P:L-tryptophan biosynthetic process"/>
    <property type="evidence" value="ECO:0007669"/>
    <property type="project" value="TreeGrafter"/>
</dbReference>
<dbReference type="EMBL" id="BSDR01000001">
    <property type="protein sequence ID" value="GLI33865.1"/>
    <property type="molecule type" value="Genomic_DNA"/>
</dbReference>
<dbReference type="InterPro" id="IPR013785">
    <property type="entry name" value="Aldolase_TIM"/>
</dbReference>
<dbReference type="NCBIfam" id="NF010112">
    <property type="entry name" value="PRK13585.1"/>
    <property type="match status" value="1"/>
</dbReference>
<dbReference type="InterPro" id="IPR023016">
    <property type="entry name" value="HisA/PriA"/>
</dbReference>
<keyword evidence="8 9" id="KW-0413">Isomerase</keyword>
<reference evidence="12" key="1">
    <citation type="submission" date="2022-12" db="EMBL/GenBank/DDBJ databases">
        <title>Reference genome sequencing for broad-spectrum identification of bacterial and archaeal isolates by mass spectrometry.</title>
        <authorList>
            <person name="Sekiguchi Y."/>
            <person name="Tourlousse D.M."/>
        </authorList>
    </citation>
    <scope>NUCLEOTIDE SEQUENCE</scope>
    <source>
        <strain evidence="12">ASRB1</strain>
    </source>
</reference>
<sequence>MYVCMPTPHAPPRGRNEIVQRGENFRRGVLVSYGYEMIIFPAIDLKDGLCVRLMQGDPDRATVYGRDPVAVARRWESEGAEWLHVVDLDGAFSKTPKNRQIIASIVGSVSIPVQVGGGIRNLETIKEYFSLGVERVILGTAALRQPEILEKACGLYPHRIALGIDARNGQVAVEGWKETTGTDAIAFVQHFSNLDLAAVIYTDIHRDGMQSGVNVEATRRLLEASHVPVIASGGVATLADVEALFPLIPLGLIGVITGRAIYNGTLQLSEAISRVRSHMEQSGSNTKGK</sequence>
<dbReference type="EC" id="5.3.1.16" evidence="9 11"/>
<name>A0A9W6D496_9BACT</name>
<keyword evidence="5 9" id="KW-0963">Cytoplasm</keyword>
<comment type="subcellular location">
    <subcellularLocation>
        <location evidence="2 9 11">Cytoplasm</location>
    </subcellularLocation>
</comment>
<dbReference type="PANTHER" id="PTHR43090:SF2">
    <property type="entry name" value="1-(5-PHOSPHORIBOSYL)-5-[(5-PHOSPHORIBOSYLAMINO)METHYLIDENEAMINO] IMIDAZOLE-4-CARBOXAMIDE ISOMERASE"/>
    <property type="match status" value="1"/>
</dbReference>
<dbReference type="Proteomes" id="UP001144372">
    <property type="component" value="Unassembled WGS sequence"/>
</dbReference>